<feature type="region of interest" description="Disordered" evidence="1">
    <location>
        <begin position="20"/>
        <end position="56"/>
    </location>
</feature>
<feature type="compositionally biased region" description="Basic residues" evidence="1">
    <location>
        <begin position="35"/>
        <end position="44"/>
    </location>
</feature>
<dbReference type="Proteomes" id="UP000198420">
    <property type="component" value="Unassembled WGS sequence"/>
</dbReference>
<gene>
    <name evidence="2" type="ORF">SAMN06265355_102487</name>
</gene>
<evidence type="ECO:0000256" key="1">
    <source>
        <dbReference type="SAM" id="MobiDB-lite"/>
    </source>
</evidence>
<sequence>MRSPFADRREDILPRSLADLLAAEAPHSADEAPRRRQRRTRTVRRVTQPPAARRLP</sequence>
<organism evidence="2 3">
    <name type="scientific">Actinomadura mexicana</name>
    <dbReference type="NCBI Taxonomy" id="134959"/>
    <lineage>
        <taxon>Bacteria</taxon>
        <taxon>Bacillati</taxon>
        <taxon>Actinomycetota</taxon>
        <taxon>Actinomycetes</taxon>
        <taxon>Streptosporangiales</taxon>
        <taxon>Thermomonosporaceae</taxon>
        <taxon>Actinomadura</taxon>
    </lineage>
</organism>
<dbReference type="EMBL" id="FZNP01000002">
    <property type="protein sequence ID" value="SNR38847.1"/>
    <property type="molecule type" value="Genomic_DNA"/>
</dbReference>
<dbReference type="AlphaFoldDB" id="A0A238VXH5"/>
<reference evidence="3" key="1">
    <citation type="submission" date="2017-06" db="EMBL/GenBank/DDBJ databases">
        <authorList>
            <person name="Varghese N."/>
            <person name="Submissions S."/>
        </authorList>
    </citation>
    <scope>NUCLEOTIDE SEQUENCE [LARGE SCALE GENOMIC DNA]</scope>
    <source>
        <strain evidence="3">DSM 44485</strain>
    </source>
</reference>
<protein>
    <submittedName>
        <fullName evidence="2">Uncharacterized protein</fullName>
    </submittedName>
</protein>
<accession>A0A238VXH5</accession>
<dbReference type="RefSeq" id="WP_179278726.1">
    <property type="nucleotide sequence ID" value="NZ_FZNP01000002.1"/>
</dbReference>
<keyword evidence="3" id="KW-1185">Reference proteome</keyword>
<evidence type="ECO:0000313" key="3">
    <source>
        <dbReference type="Proteomes" id="UP000198420"/>
    </source>
</evidence>
<evidence type="ECO:0000313" key="2">
    <source>
        <dbReference type="EMBL" id="SNR38847.1"/>
    </source>
</evidence>
<name>A0A238VXH5_9ACTN</name>
<proteinExistence type="predicted"/>